<keyword evidence="4" id="KW-0449">Lipoprotein</keyword>
<evidence type="ECO:0000313" key="9">
    <source>
        <dbReference type="Proteomes" id="UP000295293"/>
    </source>
</evidence>
<dbReference type="RefSeq" id="WP_133818304.1">
    <property type="nucleotide sequence ID" value="NZ_SNZH01000004.1"/>
</dbReference>
<name>A0A4R6Z2U9_9GAMM</name>
<comment type="caution">
    <text evidence="8">The sequence shown here is derived from an EMBL/GenBank/DDBJ whole genome shotgun (WGS) entry which is preliminary data.</text>
</comment>
<dbReference type="PANTHER" id="PTHR37549">
    <property type="entry name" value="LIPOPROTEIN LPRI"/>
    <property type="match status" value="1"/>
</dbReference>
<evidence type="ECO:0000256" key="4">
    <source>
        <dbReference type="ARBA" id="ARBA00023288"/>
    </source>
</evidence>
<dbReference type="Pfam" id="PF09864">
    <property type="entry name" value="MliC"/>
    <property type="match status" value="1"/>
</dbReference>
<feature type="domain" description="Lysozyme inhibitor LprI-like N-terminal" evidence="6">
    <location>
        <begin position="28"/>
        <end position="104"/>
    </location>
</feature>
<dbReference type="SUPFAM" id="SSF141488">
    <property type="entry name" value="YdhA-like"/>
    <property type="match status" value="1"/>
</dbReference>
<protein>
    <recommendedName>
        <fullName evidence="10">C-type lysozyme inhibitor domain-containing protein</fullName>
    </recommendedName>
</protein>
<dbReference type="InterPro" id="IPR018660">
    <property type="entry name" value="MliC"/>
</dbReference>
<feature type="signal peptide" evidence="5">
    <location>
        <begin position="1"/>
        <end position="19"/>
    </location>
</feature>
<dbReference type="EMBL" id="SNZH01000004">
    <property type="protein sequence ID" value="TDR45948.1"/>
    <property type="molecule type" value="Genomic_DNA"/>
</dbReference>
<evidence type="ECO:0000256" key="2">
    <source>
        <dbReference type="ARBA" id="ARBA00023136"/>
    </source>
</evidence>
<dbReference type="PANTHER" id="PTHR37549:SF1">
    <property type="entry name" value="LIPOPROTEIN LPRI"/>
    <property type="match status" value="1"/>
</dbReference>
<dbReference type="AlphaFoldDB" id="A0A4R6Z2U9"/>
<keyword evidence="3" id="KW-0564">Palmitate</keyword>
<evidence type="ECO:0000259" key="7">
    <source>
        <dbReference type="Pfam" id="PF09864"/>
    </source>
</evidence>
<dbReference type="Pfam" id="PF07007">
    <property type="entry name" value="LprI"/>
    <property type="match status" value="1"/>
</dbReference>
<dbReference type="InterPro" id="IPR052755">
    <property type="entry name" value="Lysozyme_Inhibitor_LprI"/>
</dbReference>
<keyword evidence="9" id="KW-1185">Reference proteome</keyword>
<sequence length="196" mass="20925">MKVSVLVPLVLLAPVSAWAAAPSFNCGKARSTVEKMVCNSDALSKLDAKLDQIYTAALKEMTAADRAAEKRLQKRWLSERDACAGQEHAENCASSRYEARIAQLQIKAGQVLVPAASPYDCPRSGSVTAYFYTEAQVPLAVLTIGKGKPVYATLAPSGSGAKYVADGVEFWSKDDAAILSVKGRPDEQCAAKAIDR</sequence>
<dbReference type="InterPro" id="IPR036328">
    <property type="entry name" value="MliC_sf"/>
</dbReference>
<dbReference type="OrthoDB" id="5565855at2"/>
<keyword evidence="1 5" id="KW-0732">Signal</keyword>
<evidence type="ECO:0000256" key="3">
    <source>
        <dbReference type="ARBA" id="ARBA00023139"/>
    </source>
</evidence>
<feature type="chain" id="PRO_5020619086" description="C-type lysozyme inhibitor domain-containing protein" evidence="5">
    <location>
        <begin position="20"/>
        <end position="196"/>
    </location>
</feature>
<dbReference type="Gene3D" id="1.20.1270.180">
    <property type="match status" value="1"/>
</dbReference>
<evidence type="ECO:0000256" key="1">
    <source>
        <dbReference type="ARBA" id="ARBA00022729"/>
    </source>
</evidence>
<dbReference type="Proteomes" id="UP000295293">
    <property type="component" value="Unassembled WGS sequence"/>
</dbReference>
<organism evidence="8 9">
    <name type="scientific">Tahibacter aquaticus</name>
    <dbReference type="NCBI Taxonomy" id="520092"/>
    <lineage>
        <taxon>Bacteria</taxon>
        <taxon>Pseudomonadati</taxon>
        <taxon>Pseudomonadota</taxon>
        <taxon>Gammaproteobacteria</taxon>
        <taxon>Lysobacterales</taxon>
        <taxon>Rhodanobacteraceae</taxon>
        <taxon>Tahibacter</taxon>
    </lineage>
</organism>
<evidence type="ECO:0008006" key="10">
    <source>
        <dbReference type="Google" id="ProtNLM"/>
    </source>
</evidence>
<dbReference type="Gene3D" id="2.40.128.200">
    <property type="match status" value="1"/>
</dbReference>
<evidence type="ECO:0000256" key="5">
    <source>
        <dbReference type="SAM" id="SignalP"/>
    </source>
</evidence>
<reference evidence="8 9" key="1">
    <citation type="submission" date="2019-03" db="EMBL/GenBank/DDBJ databases">
        <title>Genomic Encyclopedia of Type Strains, Phase IV (KMG-IV): sequencing the most valuable type-strain genomes for metagenomic binning, comparative biology and taxonomic classification.</title>
        <authorList>
            <person name="Goeker M."/>
        </authorList>
    </citation>
    <scope>NUCLEOTIDE SEQUENCE [LARGE SCALE GENOMIC DNA]</scope>
    <source>
        <strain evidence="8 9">DSM 21667</strain>
    </source>
</reference>
<evidence type="ECO:0000259" key="6">
    <source>
        <dbReference type="Pfam" id="PF07007"/>
    </source>
</evidence>
<keyword evidence="2" id="KW-0472">Membrane</keyword>
<gene>
    <name evidence="8" type="ORF">DFR29_104385</name>
</gene>
<proteinExistence type="predicted"/>
<dbReference type="InterPro" id="IPR009739">
    <property type="entry name" value="LprI-like_N"/>
</dbReference>
<feature type="domain" description="C-type lysozyme inhibitor" evidence="7">
    <location>
        <begin position="119"/>
        <end position="187"/>
    </location>
</feature>
<evidence type="ECO:0000313" key="8">
    <source>
        <dbReference type="EMBL" id="TDR45948.1"/>
    </source>
</evidence>
<accession>A0A4R6Z2U9</accession>
<dbReference type="GO" id="GO:0005576">
    <property type="term" value="C:extracellular region"/>
    <property type="evidence" value="ECO:0007669"/>
    <property type="project" value="TreeGrafter"/>
</dbReference>